<dbReference type="KEGG" id="scas:SACC_03650"/>
<reference evidence="1 2" key="1">
    <citation type="journal article" date="2022" name="Microbiol. Resour. Announc.">
        <title>Complete Genome Sequence of the Hyperthermophilic and Acidophilic Archaeon Saccharolobus caldissimus Strain HS-3T.</title>
        <authorList>
            <person name="Sakai H.D."/>
            <person name="Kurosawa N."/>
        </authorList>
    </citation>
    <scope>NUCLEOTIDE SEQUENCE [LARGE SCALE GENOMIC DNA]</scope>
    <source>
        <strain evidence="1 2">JCM32116</strain>
    </source>
</reference>
<organism evidence="1 2">
    <name type="scientific">Saccharolobus caldissimus</name>
    <dbReference type="NCBI Taxonomy" id="1702097"/>
    <lineage>
        <taxon>Archaea</taxon>
        <taxon>Thermoproteota</taxon>
        <taxon>Thermoprotei</taxon>
        <taxon>Sulfolobales</taxon>
        <taxon>Sulfolobaceae</taxon>
        <taxon>Saccharolobus</taxon>
    </lineage>
</organism>
<name>A0AAQ4CNG7_9CREN</name>
<evidence type="ECO:0000313" key="2">
    <source>
        <dbReference type="Proteomes" id="UP001319921"/>
    </source>
</evidence>
<proteinExistence type="predicted"/>
<sequence>MMYYEVLERRKINDIYEINIANFKAKPKAGQFVSLIIPNETEVPLGVGDYDENSSILKLYIESENVIKKIGKRVIIKGPLGRPLDFTGVKSVLGVSNKKLFHDISYPLKIASKNGIKVSTILIEYGQEMDKFEADMIIVSLPLNEIKKYNFPERKTFIYNRWVKMNCMLGVCGICEIKGKLACIQGPFMRLDEIVD</sequence>
<evidence type="ECO:0008006" key="3">
    <source>
        <dbReference type="Google" id="ProtNLM"/>
    </source>
</evidence>
<evidence type="ECO:0000313" key="1">
    <source>
        <dbReference type="EMBL" id="BDB97348.1"/>
    </source>
</evidence>
<accession>A0AAQ4CNG7</accession>
<gene>
    <name evidence="1" type="ORF">SACC_03650</name>
</gene>
<dbReference type="GeneID" id="68865093"/>
<dbReference type="AlphaFoldDB" id="A0AAQ4CNG7"/>
<protein>
    <recommendedName>
        <fullName evidence="3">2-polyprenylphenol hydroxylase</fullName>
    </recommendedName>
</protein>
<dbReference type="EMBL" id="AP025226">
    <property type="protein sequence ID" value="BDB97348.1"/>
    <property type="molecule type" value="Genomic_DNA"/>
</dbReference>
<dbReference type="RefSeq" id="WP_229571353.1">
    <property type="nucleotide sequence ID" value="NZ_AP025226.1"/>
</dbReference>
<dbReference type="Proteomes" id="UP001319921">
    <property type="component" value="Chromosome"/>
</dbReference>
<keyword evidence="2" id="KW-1185">Reference proteome</keyword>